<organism evidence="3 4">
    <name type="scientific">Isoptericola halotolerans</name>
    <dbReference type="NCBI Taxonomy" id="300560"/>
    <lineage>
        <taxon>Bacteria</taxon>
        <taxon>Bacillati</taxon>
        <taxon>Actinomycetota</taxon>
        <taxon>Actinomycetes</taxon>
        <taxon>Micrococcales</taxon>
        <taxon>Promicromonosporaceae</taxon>
        <taxon>Isoptericola</taxon>
    </lineage>
</organism>
<proteinExistence type="predicted"/>
<keyword evidence="4" id="KW-1185">Reference proteome</keyword>
<name>A0ABX5EGH7_9MICO</name>
<dbReference type="InterPro" id="IPR011335">
    <property type="entry name" value="Restrct_endonuc-II-like"/>
</dbReference>
<evidence type="ECO:0000259" key="2">
    <source>
        <dbReference type="Pfam" id="PF13635"/>
    </source>
</evidence>
<dbReference type="Pfam" id="PF13173">
    <property type="entry name" value="AAA_14"/>
    <property type="match status" value="1"/>
</dbReference>
<dbReference type="EMBL" id="PVTX01000002">
    <property type="protein sequence ID" value="PRZ08589.1"/>
    <property type="molecule type" value="Genomic_DNA"/>
</dbReference>
<dbReference type="PANTHER" id="PTHR43566">
    <property type="entry name" value="CONSERVED PROTEIN"/>
    <property type="match status" value="1"/>
</dbReference>
<evidence type="ECO:0000313" key="4">
    <source>
        <dbReference type="Proteomes" id="UP000239895"/>
    </source>
</evidence>
<dbReference type="RefSeq" id="WP_106265447.1">
    <property type="nucleotide sequence ID" value="NZ_PVTX01000002.1"/>
</dbReference>
<dbReference type="PANTHER" id="PTHR43566:SF2">
    <property type="entry name" value="DUF4143 DOMAIN-CONTAINING PROTEIN"/>
    <property type="match status" value="1"/>
</dbReference>
<sequence>MSSQYARRVVDSFLDDFQPHLRALALQGPKAVGKTATASQRARTVYDLSDDQVREIVAADPGVLTSAPGPVLVDEWQRLPAVWDMVKRAVDAGSPPGHFILAGSSVPQGAQIHSGAGRIVPLRMRPLSLAERRLQEPSVSLADLLEGGAGLAGATEVILRDYVREITASGLPHLRTLPAPVREIELDAYLDNVVTKEFPEQGYTVRRPAALMSWLTAYAAATCTQTDYTKIVAAAAFAKDSQPSKNTIIAWREALESLWLLEPVPAWPGHPALPALASKETHQLTDTALATRLLHLDEARLLRGESGSTTLPPVKGATKSVLGRLFENLVTSSVRTYSDAARAQVFHLRTAKGDHEVDIIIQRPDGKVLAIEVKLATTVDADDARHLRWLREKLGDDLVDAVVVTTGSHAYRRPDGVGVVPVALLGP</sequence>
<protein>
    <recommendedName>
        <fullName evidence="5">AAA+ superfamily ATPase</fullName>
    </recommendedName>
</protein>
<dbReference type="InterPro" id="IPR041682">
    <property type="entry name" value="AAA_14"/>
</dbReference>
<dbReference type="Proteomes" id="UP000239895">
    <property type="component" value="Unassembled WGS sequence"/>
</dbReference>
<accession>A0ABX5EGH7</accession>
<comment type="caution">
    <text evidence="3">The sequence shown here is derived from an EMBL/GenBank/DDBJ whole genome shotgun (WGS) entry which is preliminary data.</text>
</comment>
<feature type="domain" description="DUF4143" evidence="2">
    <location>
        <begin position="204"/>
        <end position="375"/>
    </location>
</feature>
<dbReference type="InterPro" id="IPR025420">
    <property type="entry name" value="DUF4143"/>
</dbReference>
<dbReference type="Pfam" id="PF13635">
    <property type="entry name" value="DUF4143"/>
    <property type="match status" value="1"/>
</dbReference>
<gene>
    <name evidence="3" type="ORF">BCL65_102131</name>
</gene>
<feature type="domain" description="AAA" evidence="1">
    <location>
        <begin position="22"/>
        <end position="131"/>
    </location>
</feature>
<evidence type="ECO:0000259" key="1">
    <source>
        <dbReference type="Pfam" id="PF13173"/>
    </source>
</evidence>
<evidence type="ECO:0008006" key="5">
    <source>
        <dbReference type="Google" id="ProtNLM"/>
    </source>
</evidence>
<reference evidence="3 4" key="1">
    <citation type="submission" date="2018-03" db="EMBL/GenBank/DDBJ databases">
        <title>Comparative analysis of microorganisms from saline springs in Andes Mountain Range, Colombia.</title>
        <authorList>
            <person name="Rubin E."/>
        </authorList>
    </citation>
    <scope>NUCLEOTIDE SEQUENCE [LARGE SCALE GENOMIC DNA]</scope>
    <source>
        <strain evidence="3 4">CG 23</strain>
    </source>
</reference>
<evidence type="ECO:0000313" key="3">
    <source>
        <dbReference type="EMBL" id="PRZ08589.1"/>
    </source>
</evidence>
<dbReference type="SUPFAM" id="SSF52980">
    <property type="entry name" value="Restriction endonuclease-like"/>
    <property type="match status" value="1"/>
</dbReference>